<dbReference type="PIRSF" id="PIRSF005384">
    <property type="entry name" value="RpiB_LacA_B"/>
    <property type="match status" value="1"/>
</dbReference>
<accession>A0ABW9F4P8</accession>
<dbReference type="RefSeq" id="WP_408126210.1">
    <property type="nucleotide sequence ID" value="NZ_JBFNFH010000002.1"/>
</dbReference>
<dbReference type="Proteomes" id="UP001629536">
    <property type="component" value="Unassembled WGS sequence"/>
</dbReference>
<dbReference type="GO" id="GO:0004751">
    <property type="term" value="F:ribose-5-phosphate isomerase activity"/>
    <property type="evidence" value="ECO:0007669"/>
    <property type="project" value="UniProtKB-EC"/>
</dbReference>
<comment type="caution">
    <text evidence="3">The sequence shown here is derived from an EMBL/GenBank/DDBJ whole genome shotgun (WGS) entry which is preliminary data.</text>
</comment>
<dbReference type="InterPro" id="IPR036569">
    <property type="entry name" value="RpiB_LacA_LacB_sf"/>
</dbReference>
<name>A0ABW9F4P8_9FIRM</name>
<sequence length="161" mass="17690">MKIAIAGDHVGTILKKDIVPFLESLGHKVKDFGPFSEERTHYPIYAQKVANAVVSGEFDKGIVICGTGVGISIAANKVKGIRCVCCSEPYSAKLSREHNDTNMLAFGSRVVGLELAKMIVTEWLNAEFEGGRHSTRVEMISEIEENNQDLEQDLHNAKINC</sequence>
<evidence type="ECO:0000256" key="2">
    <source>
        <dbReference type="ARBA" id="ARBA00023235"/>
    </source>
</evidence>
<dbReference type="NCBIfam" id="TIGR00689">
    <property type="entry name" value="rpiB_lacA_lacB"/>
    <property type="match status" value="1"/>
</dbReference>
<dbReference type="PANTHER" id="PTHR43732">
    <property type="entry name" value="RIBOSE 5-PHOSPHATE ISOMERASE-RELATED"/>
    <property type="match status" value="1"/>
</dbReference>
<dbReference type="EMBL" id="JBFNFH010000002">
    <property type="protein sequence ID" value="MFM1524350.1"/>
    <property type="molecule type" value="Genomic_DNA"/>
</dbReference>
<dbReference type="NCBIfam" id="NF004051">
    <property type="entry name" value="PRK05571.1"/>
    <property type="match status" value="1"/>
</dbReference>
<evidence type="ECO:0000313" key="4">
    <source>
        <dbReference type="Proteomes" id="UP001629536"/>
    </source>
</evidence>
<organism evidence="3 4">
    <name type="scientific">Helcococcus bovis</name>
    <dbReference type="NCBI Taxonomy" id="3153252"/>
    <lineage>
        <taxon>Bacteria</taxon>
        <taxon>Bacillati</taxon>
        <taxon>Bacillota</taxon>
        <taxon>Tissierellia</taxon>
        <taxon>Tissierellales</taxon>
        <taxon>Peptoniphilaceae</taxon>
        <taxon>Helcococcus</taxon>
    </lineage>
</organism>
<proteinExistence type="inferred from homology"/>
<evidence type="ECO:0000256" key="1">
    <source>
        <dbReference type="ARBA" id="ARBA00008754"/>
    </source>
</evidence>
<comment type="similarity">
    <text evidence="1">Belongs to the LacAB/RpiB family.</text>
</comment>
<reference evidence="3 4" key="1">
    <citation type="journal article" date="2024" name="Front. Microbiol.">
        <title>Pangenomic and biochemical analyses of Helcococcus ovis reveal widespread tetracycline resistance and a novel bacterial species, Helcococcus bovis.</title>
        <authorList>
            <person name="Cunha F."/>
            <person name="Zhai Y."/>
            <person name="Casaro S."/>
            <person name="Jones K.L."/>
            <person name="Hernandez M."/>
            <person name="Bisinotto R.S."/>
            <person name="Kariyawasam S."/>
            <person name="Brown M.B."/>
            <person name="Phillips A."/>
            <person name="Jeong K.C."/>
            <person name="Galvao K.N."/>
        </authorList>
    </citation>
    <scope>NUCLEOTIDE SEQUENCE [LARGE SCALE GENOMIC DNA]</scope>
    <source>
        <strain evidence="3 4">KG197</strain>
    </source>
</reference>
<dbReference type="InterPro" id="IPR004785">
    <property type="entry name" value="RpiB"/>
</dbReference>
<dbReference type="Gene3D" id="3.40.1400.10">
    <property type="entry name" value="Sugar-phosphate isomerase, RpiB/LacA/LacB"/>
    <property type="match status" value="1"/>
</dbReference>
<dbReference type="NCBIfam" id="TIGR01120">
    <property type="entry name" value="rpiB"/>
    <property type="match status" value="1"/>
</dbReference>
<keyword evidence="2 3" id="KW-0413">Isomerase</keyword>
<dbReference type="PANTHER" id="PTHR43732:SF1">
    <property type="entry name" value="RIBOSE 5-PHOSPHATE ISOMERASE"/>
    <property type="match status" value="1"/>
</dbReference>
<protein>
    <submittedName>
        <fullName evidence="3">Ribose 5-phosphate isomerase B</fullName>
        <ecNumber evidence="3">5.3.1.6</ecNumber>
    </submittedName>
</protein>
<dbReference type="InterPro" id="IPR003500">
    <property type="entry name" value="RpiB_LacA_LacB"/>
</dbReference>
<dbReference type="Pfam" id="PF02502">
    <property type="entry name" value="LacAB_rpiB"/>
    <property type="match status" value="1"/>
</dbReference>
<dbReference type="EC" id="5.3.1.6" evidence="3"/>
<dbReference type="InterPro" id="IPR051812">
    <property type="entry name" value="SPI_LacAB/RpiB"/>
</dbReference>
<evidence type="ECO:0000313" key="3">
    <source>
        <dbReference type="EMBL" id="MFM1524350.1"/>
    </source>
</evidence>
<gene>
    <name evidence="3" type="primary">rpiB</name>
    <name evidence="3" type="ORF">ABGF40_01525</name>
</gene>
<dbReference type="SUPFAM" id="SSF89623">
    <property type="entry name" value="Ribose/Galactose isomerase RpiB/AlsB"/>
    <property type="match status" value="1"/>
</dbReference>
<keyword evidence="4" id="KW-1185">Reference proteome</keyword>